<proteinExistence type="inferred from homology"/>
<evidence type="ECO:0000256" key="8">
    <source>
        <dbReference type="RuleBase" id="RU000461"/>
    </source>
</evidence>
<dbReference type="SUPFAM" id="SSF48264">
    <property type="entry name" value="Cytochrome P450"/>
    <property type="match status" value="1"/>
</dbReference>
<organism evidence="10 11">
    <name type="scientific">Colletotrichum fioriniae PJ7</name>
    <dbReference type="NCBI Taxonomy" id="1445577"/>
    <lineage>
        <taxon>Eukaryota</taxon>
        <taxon>Fungi</taxon>
        <taxon>Dikarya</taxon>
        <taxon>Ascomycota</taxon>
        <taxon>Pezizomycotina</taxon>
        <taxon>Sordariomycetes</taxon>
        <taxon>Hypocreomycetidae</taxon>
        <taxon>Glomerellales</taxon>
        <taxon>Glomerellaceae</taxon>
        <taxon>Colletotrichum</taxon>
        <taxon>Colletotrichum acutatum species complex</taxon>
    </lineage>
</organism>
<dbReference type="InterPro" id="IPR001128">
    <property type="entry name" value="Cyt_P450"/>
</dbReference>
<accession>A0A010S1S3</accession>
<dbReference type="CDD" id="cd11070">
    <property type="entry name" value="CYP56-like"/>
    <property type="match status" value="1"/>
</dbReference>
<keyword evidence="6 8" id="KW-0503">Monooxygenase</keyword>
<dbReference type="GO" id="GO:0005506">
    <property type="term" value="F:iron ion binding"/>
    <property type="evidence" value="ECO:0007669"/>
    <property type="project" value="InterPro"/>
</dbReference>
<keyword evidence="9" id="KW-1133">Transmembrane helix</keyword>
<reference evidence="10 11" key="1">
    <citation type="submission" date="2014-02" db="EMBL/GenBank/DDBJ databases">
        <title>The genome sequence of Colletotrichum fioriniae PJ7.</title>
        <authorList>
            <person name="Baroncelli R."/>
            <person name="Thon M.R."/>
        </authorList>
    </citation>
    <scope>NUCLEOTIDE SEQUENCE [LARGE SCALE GENOMIC DNA]</scope>
    <source>
        <strain evidence="10 11">PJ7</strain>
    </source>
</reference>
<evidence type="ECO:0000256" key="4">
    <source>
        <dbReference type="ARBA" id="ARBA00022723"/>
    </source>
</evidence>
<dbReference type="PANTHER" id="PTHR24305">
    <property type="entry name" value="CYTOCHROME P450"/>
    <property type="match status" value="1"/>
</dbReference>
<comment type="similarity">
    <text evidence="2 8">Belongs to the cytochrome P450 family.</text>
</comment>
<evidence type="ECO:0000313" key="11">
    <source>
        <dbReference type="Proteomes" id="UP000020467"/>
    </source>
</evidence>
<feature type="transmembrane region" description="Helical" evidence="9">
    <location>
        <begin position="42"/>
        <end position="63"/>
    </location>
</feature>
<dbReference type="InterPro" id="IPR036396">
    <property type="entry name" value="Cyt_P450_sf"/>
</dbReference>
<dbReference type="STRING" id="1445577.A0A010S1S3"/>
<evidence type="ECO:0000256" key="7">
    <source>
        <dbReference type="PIRSR" id="PIRSR602403-1"/>
    </source>
</evidence>
<name>A0A010S1S3_9PEZI</name>
<comment type="caution">
    <text evidence="10">The sequence shown here is derived from an EMBL/GenBank/DDBJ whole genome shotgun (WGS) entry which is preliminary data.</text>
</comment>
<feature type="binding site" description="axial binding residue" evidence="7">
    <location>
        <position position="506"/>
    </location>
    <ligand>
        <name>heme</name>
        <dbReference type="ChEBI" id="CHEBI:30413"/>
    </ligand>
    <ligandPart>
        <name>Fe</name>
        <dbReference type="ChEBI" id="CHEBI:18248"/>
    </ligandPart>
</feature>
<dbReference type="HOGENOM" id="CLU_031576_0_0_1"/>
<keyword evidence="3 7" id="KW-0349">Heme</keyword>
<dbReference type="Gene3D" id="1.10.630.10">
    <property type="entry name" value="Cytochrome P450"/>
    <property type="match status" value="1"/>
</dbReference>
<evidence type="ECO:0000256" key="6">
    <source>
        <dbReference type="ARBA" id="ARBA00023033"/>
    </source>
</evidence>
<dbReference type="eggNOG" id="KOG0157">
    <property type="taxonomic scope" value="Eukaryota"/>
</dbReference>
<evidence type="ECO:0000256" key="9">
    <source>
        <dbReference type="SAM" id="Phobius"/>
    </source>
</evidence>
<feature type="non-terminal residue" evidence="10">
    <location>
        <position position="1"/>
    </location>
</feature>
<comment type="cofactor">
    <cofactor evidence="1 7">
        <name>heme</name>
        <dbReference type="ChEBI" id="CHEBI:30413"/>
    </cofactor>
</comment>
<dbReference type="GO" id="GO:0004497">
    <property type="term" value="F:monooxygenase activity"/>
    <property type="evidence" value="ECO:0007669"/>
    <property type="project" value="UniProtKB-KW"/>
</dbReference>
<sequence>AEEEEGKLLPSCLWSHLDPSCYFFVTALTDIATTDALHDEMLLFLLEVLLLGVLLLGLVYYFLLLPPRYPQNIPAIPFWVALIPFFKDVDQSDIFRQYIDKPLRTHGAVKIFFGAQWNILVHRPSYLVEIFKDEDLYEKSGNQKKIPHSVLAEFLGKYSLSSIVLRNRSNSESGDNIISARGDVWKNYRSVIKPGLQRNFDGEIIESNAVSLCRLLRESQKRAGSGGGGVAVQDLLQRYSVSNFTEAVLGTKLHALDRADAPINLLQTAVKREIFKPIFMSFPFLDRLPLKSRLAARRTVGLFKNELKRALQASHHMPVEKTSSLSDQSDDKLGRRMLDARASGMWDEKQLLDNLTVAFVAGQENPQLLMISSLYLLAKHPEAQEALRQEILSKDAKSSADLAKEDMPYLTSLIYECLRLFPPIGQLINRKAAETALLGGDVVIPKGTYVGYHCYSTNRCPTAWGPTADKFDPGRWGSSSEVIQQNYRRRRARGEWISFHGGKRACLGEKFAMLEMRTTLIQLVREFSFTLDPMWVDRKTPVSLSVSLPMSPRWTEFSTLSRFSALTKGFLFAFSPGRSPLSAGTSAGFDRQG</sequence>
<protein>
    <submittedName>
        <fullName evidence="10">Cytochrome P450</fullName>
    </submittedName>
</protein>
<dbReference type="InterPro" id="IPR017972">
    <property type="entry name" value="Cyt_P450_CS"/>
</dbReference>
<dbReference type="Proteomes" id="UP000020467">
    <property type="component" value="Unassembled WGS sequence"/>
</dbReference>
<keyword evidence="9" id="KW-0812">Transmembrane</keyword>
<dbReference type="PRINTS" id="PR00465">
    <property type="entry name" value="EP450IV"/>
</dbReference>
<evidence type="ECO:0000256" key="5">
    <source>
        <dbReference type="ARBA" id="ARBA00023004"/>
    </source>
</evidence>
<dbReference type="KEGG" id="cfj:CFIO01_10074"/>
<evidence type="ECO:0000256" key="2">
    <source>
        <dbReference type="ARBA" id="ARBA00010617"/>
    </source>
</evidence>
<keyword evidence="9" id="KW-0472">Membrane</keyword>
<keyword evidence="11" id="KW-1185">Reference proteome</keyword>
<dbReference type="GO" id="GO:0020037">
    <property type="term" value="F:heme binding"/>
    <property type="evidence" value="ECO:0007669"/>
    <property type="project" value="InterPro"/>
</dbReference>
<dbReference type="AlphaFoldDB" id="A0A010S1S3"/>
<dbReference type="PROSITE" id="PS00086">
    <property type="entry name" value="CYTOCHROME_P450"/>
    <property type="match status" value="1"/>
</dbReference>
<evidence type="ECO:0000256" key="1">
    <source>
        <dbReference type="ARBA" id="ARBA00001971"/>
    </source>
</evidence>
<evidence type="ECO:0000313" key="10">
    <source>
        <dbReference type="EMBL" id="EXF78483.1"/>
    </source>
</evidence>
<dbReference type="EMBL" id="JARH01000633">
    <property type="protein sequence ID" value="EXF78483.1"/>
    <property type="molecule type" value="Genomic_DNA"/>
</dbReference>
<dbReference type="InterPro" id="IPR050121">
    <property type="entry name" value="Cytochrome_P450_monoxygenase"/>
</dbReference>
<keyword evidence="5 7" id="KW-0408">Iron</keyword>
<dbReference type="PRINTS" id="PR00385">
    <property type="entry name" value="P450"/>
</dbReference>
<dbReference type="InterPro" id="IPR002403">
    <property type="entry name" value="Cyt_P450_E_grp-IV"/>
</dbReference>
<dbReference type="OrthoDB" id="1470350at2759"/>
<keyword evidence="8" id="KW-0560">Oxidoreductase</keyword>
<keyword evidence="4 7" id="KW-0479">Metal-binding</keyword>
<dbReference type="Pfam" id="PF00067">
    <property type="entry name" value="p450"/>
    <property type="match status" value="1"/>
</dbReference>
<dbReference type="PANTHER" id="PTHR24305:SF223">
    <property type="entry name" value="CYTOCHROME P450-DIT2"/>
    <property type="match status" value="1"/>
</dbReference>
<gene>
    <name evidence="10" type="ORF">CFIO01_10074</name>
</gene>
<dbReference type="GO" id="GO:0016705">
    <property type="term" value="F:oxidoreductase activity, acting on paired donors, with incorporation or reduction of molecular oxygen"/>
    <property type="evidence" value="ECO:0007669"/>
    <property type="project" value="InterPro"/>
</dbReference>
<evidence type="ECO:0000256" key="3">
    <source>
        <dbReference type="ARBA" id="ARBA00022617"/>
    </source>
</evidence>